<dbReference type="CTD" id="46719"/>
<protein>
    <submittedName>
        <fullName evidence="3">Codanin-1</fullName>
    </submittedName>
</protein>
<dbReference type="Pfam" id="PF15296">
    <property type="entry name" value="Codanin-1_C"/>
    <property type="match status" value="1"/>
</dbReference>
<proteinExistence type="predicted"/>
<name>A0AAJ6YQX3_9HYME</name>
<dbReference type="InterPro" id="IPR040031">
    <property type="entry name" value="Codanin-1"/>
</dbReference>
<evidence type="ECO:0000259" key="1">
    <source>
        <dbReference type="Pfam" id="PF15296"/>
    </source>
</evidence>
<organism evidence="2 3">
    <name type="scientific">Ceratosolen solmsi marchali</name>
    <dbReference type="NCBI Taxonomy" id="326594"/>
    <lineage>
        <taxon>Eukaryota</taxon>
        <taxon>Metazoa</taxon>
        <taxon>Ecdysozoa</taxon>
        <taxon>Arthropoda</taxon>
        <taxon>Hexapoda</taxon>
        <taxon>Insecta</taxon>
        <taxon>Pterygota</taxon>
        <taxon>Neoptera</taxon>
        <taxon>Endopterygota</taxon>
        <taxon>Hymenoptera</taxon>
        <taxon>Apocrita</taxon>
        <taxon>Proctotrupomorpha</taxon>
        <taxon>Chalcidoidea</taxon>
        <taxon>Agaonidae</taxon>
        <taxon>Agaoninae</taxon>
        <taxon>Ceratosolen</taxon>
    </lineage>
</organism>
<reference evidence="3" key="1">
    <citation type="submission" date="2025-08" db="UniProtKB">
        <authorList>
            <consortium name="RefSeq"/>
        </authorList>
    </citation>
    <scope>IDENTIFICATION</scope>
</reference>
<dbReference type="PANTHER" id="PTHR28678:SF1">
    <property type="entry name" value="CODANIN-1"/>
    <property type="match status" value="1"/>
</dbReference>
<dbReference type="InterPro" id="IPR028171">
    <property type="entry name" value="Codanin-1_C"/>
</dbReference>
<dbReference type="RefSeq" id="XP_011502578.1">
    <property type="nucleotide sequence ID" value="XM_011504276.1"/>
</dbReference>
<evidence type="ECO:0000313" key="2">
    <source>
        <dbReference type="Proteomes" id="UP000695007"/>
    </source>
</evidence>
<accession>A0AAJ6YQX3</accession>
<dbReference type="KEGG" id="csol:105365977"/>
<keyword evidence="2" id="KW-1185">Reference proteome</keyword>
<dbReference type="PANTHER" id="PTHR28678">
    <property type="entry name" value="CODANIN-1"/>
    <property type="match status" value="1"/>
</dbReference>
<dbReference type="Proteomes" id="UP000695007">
    <property type="component" value="Unplaced"/>
</dbReference>
<evidence type="ECO:0000313" key="3">
    <source>
        <dbReference type="RefSeq" id="XP_011502578.1"/>
    </source>
</evidence>
<sequence>MEDSVTVFNKPIEISNSNSILSNITPQTSTPIIQKCDSAYKKNVELLKYSPNNSNQINNENESFDYEKIINMRVGKDVSFDNISFPSLGESMSSSLNVTTRSSDAHKNEFLELYNSNISENSLSMKDSQKSVLLLENNSSMLNPINVKCSQNGYNSSLSNNSYFQENNSTSERNINNISKNSKISPRQNICLGDFIGTEIRSLKKGNSKKHIKIIAKNTEHRDNDQNNVSSNSIKYLKCNRRRKVNPTRLNNSDEKGNTQNIFGTVSRPFTQNPQFVNVSPIDKSIDNASFEVERKLVKKERERKSDITNVNTETALEVINEQNLSNKLLFKTSHKINQSYSAIIPDKALVKNVDILDILVVLYNRFLDFNLIVNPMTELYFIIQLITIQYKNIVPKQSSVLNKITNIENHKIHLNNESDNIPSNILVLQNSLKFDDLQENNVKNINYSNVNNEQYFKTDELTYYNLIGDTNKNINSINKKLKQFSENNNDYITDHDKANNIEELNIAKDYIKKYLDTPHNCVYFSTQVLYYQKPFLKCLDRVTLKLLCENTQIITFHPDLSKCLDKIYHTKVTECNQLKCLLQVGTVDFNVSFQIDTDNRENFPSAVAFQCFRKQRDMFYEILKIWEDNHLIPGWKFQVALNSKIRTMLTMHADVTNFTHFTRLFKSQMLISCIYSNQQEDLVDNETLSFVKNLKDSNPEKLTKLSRKLVTPLSQSSPVPLPSFTGTQEFYKDFILYSSHPMFYTYLENTFIHEIMELNDSHFVGSDIEKTESEVDQRTKQSFSVCLSSLRLLSKFLGFMTSLPYRSETSMIEDVIKSQIILRSKSLPRIDLEYCLQNAAIQGKLSLTVPWVIEYLAMMDHASLQLPYYKRVLEILYCIYRTSNYHSAINLGLISQKATALIRFTIGWLFELPIFPKELYFSWQSKYSDTNVGIIYKIQQPINKLEYNLVDTETSIVSISNDLSLDKLEIIDERILYNCCPFLKELSILLTFGNATINNNTSYRHITPVTSQLQKPSKKINTKHLEIQLEEAFFHGQAISTRKTVEYISERVASNCIKYIYNNLFIVEKRKMLEALKGLYEQNYHKTLEKNFKLIQIDLQKDINTLSVKASENIKKKCDQIIQTICEYRVIQSIESLLSEDCSKPVKNMCVKIAIRLAMERIDQWIHSHIIRDTIFTKDMDIELNRILKPYDELIIDKHLHNPNATNPSSILHNIRSFIWDLIETNGSTITMESLSKFLNQLYESLMQRSDLKYISEITILSLSIDLCLFLIIFRNDLFTSEIQEKFFKIWKIDRFKYSYPDSPLSRLLSPRNIMLMMQADNDNVWINCGKFLSQLLKMNVLSIDALSEQAVALFRNEWTITITKKLSMCLNEAINRYRSLDEETERIRYLLEWVAETYNDMEHENFIFE</sequence>
<dbReference type="GO" id="GO:0006325">
    <property type="term" value="P:chromatin organization"/>
    <property type="evidence" value="ECO:0007669"/>
    <property type="project" value="TreeGrafter"/>
</dbReference>
<feature type="domain" description="Codanin-1 C-terminal" evidence="1">
    <location>
        <begin position="967"/>
        <end position="1078"/>
    </location>
</feature>
<dbReference type="GeneID" id="105365977"/>
<gene>
    <name evidence="3" type="primary">LOC105365977</name>
</gene>
<dbReference type="GO" id="GO:0005634">
    <property type="term" value="C:nucleus"/>
    <property type="evidence" value="ECO:0007669"/>
    <property type="project" value="TreeGrafter"/>
</dbReference>